<reference evidence="4 5" key="1">
    <citation type="submission" date="2017-02" db="EMBL/GenBank/DDBJ databases">
        <authorList>
            <person name="Peterson S.W."/>
        </authorList>
    </citation>
    <scope>NUCLEOTIDE SEQUENCE [LARGE SCALE GENOMIC DNA]</scope>
    <source>
        <strain evidence="4 5">ATCC 43324</strain>
    </source>
</reference>
<dbReference type="Proteomes" id="UP000190065">
    <property type="component" value="Unassembled WGS sequence"/>
</dbReference>
<evidence type="ECO:0000256" key="2">
    <source>
        <dbReference type="SAM" id="MobiDB-lite"/>
    </source>
</evidence>
<dbReference type="Pfam" id="PF00515">
    <property type="entry name" value="TPR_1"/>
    <property type="match status" value="1"/>
</dbReference>
<dbReference type="EMBL" id="FUXK01000014">
    <property type="protein sequence ID" value="SJZ90279.1"/>
    <property type="molecule type" value="Genomic_DNA"/>
</dbReference>
<dbReference type="SMART" id="SM00028">
    <property type="entry name" value="TPR"/>
    <property type="match status" value="3"/>
</dbReference>
<dbReference type="SUPFAM" id="SSF48452">
    <property type="entry name" value="TPR-like"/>
    <property type="match status" value="1"/>
</dbReference>
<feature type="signal peptide" evidence="3">
    <location>
        <begin position="1"/>
        <end position="21"/>
    </location>
</feature>
<feature type="compositionally biased region" description="Polar residues" evidence="2">
    <location>
        <begin position="203"/>
        <end position="221"/>
    </location>
</feature>
<gene>
    <name evidence="4" type="ORF">SAMN02745202_01426</name>
</gene>
<dbReference type="Pfam" id="PF13432">
    <property type="entry name" value="TPR_16"/>
    <property type="match status" value="1"/>
</dbReference>
<dbReference type="RefSeq" id="WP_025070984.1">
    <property type="nucleotide sequence ID" value="NZ_FUXK01000014.1"/>
</dbReference>
<feature type="compositionally biased region" description="Low complexity" evidence="2">
    <location>
        <begin position="143"/>
        <end position="152"/>
    </location>
</feature>
<dbReference type="InterPro" id="IPR011990">
    <property type="entry name" value="TPR-like_helical_dom_sf"/>
</dbReference>
<dbReference type="STRING" id="28136.SAMN02745202_01426"/>
<feature type="repeat" description="TPR" evidence="1">
    <location>
        <begin position="95"/>
        <end position="128"/>
    </location>
</feature>
<sequence>MSYLKSVLLLLMSMLWFVAKAQTDRQLIRSGNRYFHQQNYVKAETEYRKALVKNVSNTQALYNLGTALLAQQKDSAATTCFERAGKAETSKLRKAKSYHNMGYICQRHQMYADAIKAYEEALRNDPSNQATRYNLALCQKLLKNNPQKPNPQSKDKQKDKQKKQDDKKNDRKQEQDNKQDEQPQKDPKNGMSKDNAEQLLNAALQNEKATQQRISRALQQRGSRRLQKNW</sequence>
<dbReference type="InterPro" id="IPR019734">
    <property type="entry name" value="TPR_rpt"/>
</dbReference>
<proteinExistence type="predicted"/>
<evidence type="ECO:0000256" key="1">
    <source>
        <dbReference type="PROSITE-ProRule" id="PRU00339"/>
    </source>
</evidence>
<feature type="chain" id="PRO_5010531386" evidence="3">
    <location>
        <begin position="22"/>
        <end position="230"/>
    </location>
</feature>
<keyword evidence="3" id="KW-0732">Signal</keyword>
<dbReference type="AlphaFoldDB" id="A0A1T4PFM7"/>
<protein>
    <submittedName>
        <fullName evidence="4">TPR repeat-containing protein</fullName>
    </submittedName>
</protein>
<name>A0A1T4PFM7_9BACT</name>
<evidence type="ECO:0000313" key="5">
    <source>
        <dbReference type="Proteomes" id="UP000190065"/>
    </source>
</evidence>
<evidence type="ECO:0000313" key="4">
    <source>
        <dbReference type="EMBL" id="SJZ90279.1"/>
    </source>
</evidence>
<accession>A0A1T4PFM7</accession>
<keyword evidence="1" id="KW-0802">TPR repeat</keyword>
<feature type="region of interest" description="Disordered" evidence="2">
    <location>
        <begin position="143"/>
        <end position="230"/>
    </location>
</feature>
<dbReference type="PROSITE" id="PS50005">
    <property type="entry name" value="TPR"/>
    <property type="match status" value="1"/>
</dbReference>
<dbReference type="eggNOG" id="COG0457">
    <property type="taxonomic scope" value="Bacteria"/>
</dbReference>
<feature type="compositionally biased region" description="Basic and acidic residues" evidence="2">
    <location>
        <begin position="153"/>
        <end position="188"/>
    </location>
</feature>
<organism evidence="4 5">
    <name type="scientific">Segatella oulorum</name>
    <dbReference type="NCBI Taxonomy" id="28136"/>
    <lineage>
        <taxon>Bacteria</taxon>
        <taxon>Pseudomonadati</taxon>
        <taxon>Bacteroidota</taxon>
        <taxon>Bacteroidia</taxon>
        <taxon>Bacteroidales</taxon>
        <taxon>Prevotellaceae</taxon>
        <taxon>Segatella</taxon>
    </lineage>
</organism>
<evidence type="ECO:0000256" key="3">
    <source>
        <dbReference type="SAM" id="SignalP"/>
    </source>
</evidence>
<dbReference type="Gene3D" id="1.25.40.10">
    <property type="entry name" value="Tetratricopeptide repeat domain"/>
    <property type="match status" value="1"/>
</dbReference>